<dbReference type="Proteomes" id="UP000321405">
    <property type="component" value="Unassembled WGS sequence"/>
</dbReference>
<organism evidence="3 4">
    <name type="scientific">Swaminathania salitolerans</name>
    <dbReference type="NCBI Taxonomy" id="182838"/>
    <lineage>
        <taxon>Bacteria</taxon>
        <taxon>Pseudomonadati</taxon>
        <taxon>Pseudomonadota</taxon>
        <taxon>Alphaproteobacteria</taxon>
        <taxon>Acetobacterales</taxon>
        <taxon>Acetobacteraceae</taxon>
        <taxon>Swaminathania</taxon>
    </lineage>
</organism>
<dbReference type="InterPro" id="IPR001279">
    <property type="entry name" value="Metallo-B-lactamas"/>
</dbReference>
<dbReference type="PANTHER" id="PTHR43084">
    <property type="entry name" value="PERSULFIDE DIOXYGENASE ETHE1"/>
    <property type="match status" value="1"/>
</dbReference>
<keyword evidence="4" id="KW-1185">Reference proteome</keyword>
<dbReference type="GO" id="GO:0046872">
    <property type="term" value="F:metal ion binding"/>
    <property type="evidence" value="ECO:0007669"/>
    <property type="project" value="UniProtKB-KW"/>
</dbReference>
<evidence type="ECO:0000313" key="4">
    <source>
        <dbReference type="Proteomes" id="UP000321405"/>
    </source>
</evidence>
<dbReference type="EMBL" id="BJVC01000001">
    <property type="protein sequence ID" value="GEL01179.1"/>
    <property type="molecule type" value="Genomic_DNA"/>
</dbReference>
<dbReference type="Gene3D" id="3.60.15.10">
    <property type="entry name" value="Ribonuclease Z/Hydroxyacylglutathione hydrolase-like"/>
    <property type="match status" value="1"/>
</dbReference>
<dbReference type="GO" id="GO:0050313">
    <property type="term" value="F:sulfur dioxygenase activity"/>
    <property type="evidence" value="ECO:0007669"/>
    <property type="project" value="InterPro"/>
</dbReference>
<dbReference type="InterPro" id="IPR051682">
    <property type="entry name" value="Mito_Persulfide_Diox"/>
</dbReference>
<name>A0A511BLG4_9PROT</name>
<accession>A0A511BLG4</accession>
<dbReference type="SMART" id="SM00849">
    <property type="entry name" value="Lactamase_B"/>
    <property type="match status" value="1"/>
</dbReference>
<evidence type="ECO:0000313" key="3">
    <source>
        <dbReference type="EMBL" id="GEL01179.1"/>
    </source>
</evidence>
<dbReference type="InterPro" id="IPR036866">
    <property type="entry name" value="RibonucZ/Hydroxyglut_hydro"/>
</dbReference>
<dbReference type="GO" id="GO:0006749">
    <property type="term" value="P:glutathione metabolic process"/>
    <property type="evidence" value="ECO:0007669"/>
    <property type="project" value="InterPro"/>
</dbReference>
<dbReference type="Pfam" id="PF00753">
    <property type="entry name" value="Lactamase_B"/>
    <property type="match status" value="1"/>
</dbReference>
<gene>
    <name evidence="3" type="ORF">SSA02_03420</name>
</gene>
<keyword evidence="1" id="KW-0479">Metal-binding</keyword>
<reference evidence="3 4" key="1">
    <citation type="submission" date="2019-07" db="EMBL/GenBank/DDBJ databases">
        <title>Whole genome shotgun sequence of Swaminathania salitolerans NBRC 104436.</title>
        <authorList>
            <person name="Hosoyama A."/>
            <person name="Uohara A."/>
            <person name="Ohji S."/>
            <person name="Ichikawa N."/>
        </authorList>
    </citation>
    <scope>NUCLEOTIDE SEQUENCE [LARGE SCALE GENOMIC DNA]</scope>
    <source>
        <strain evidence="3 4">NBRC 104436</strain>
    </source>
</reference>
<dbReference type="CDD" id="cd07724">
    <property type="entry name" value="POD-like_MBL-fold"/>
    <property type="match status" value="1"/>
</dbReference>
<dbReference type="InterPro" id="IPR044528">
    <property type="entry name" value="POD-like_MBL-fold"/>
</dbReference>
<evidence type="ECO:0000256" key="1">
    <source>
        <dbReference type="ARBA" id="ARBA00022723"/>
    </source>
</evidence>
<protein>
    <recommendedName>
        <fullName evidence="2">Metallo-beta-lactamase domain-containing protein</fullName>
    </recommendedName>
</protein>
<dbReference type="SUPFAM" id="SSF56281">
    <property type="entry name" value="Metallo-hydrolase/oxidoreductase"/>
    <property type="match status" value="1"/>
</dbReference>
<dbReference type="RefSeq" id="WP_147092179.1">
    <property type="nucleotide sequence ID" value="NZ_BJVC01000001.1"/>
</dbReference>
<dbReference type="GO" id="GO:0070813">
    <property type="term" value="P:hydrogen sulfide metabolic process"/>
    <property type="evidence" value="ECO:0007669"/>
    <property type="project" value="TreeGrafter"/>
</dbReference>
<comment type="caution">
    <text evidence="3">The sequence shown here is derived from an EMBL/GenBank/DDBJ whole genome shotgun (WGS) entry which is preliminary data.</text>
</comment>
<sequence length="308" mass="33773">MDDVTIERAAALVKATCAGKARRPVIRSFFDEPTFTASHVVYDPETREAAIIDSVLDYDPASGRTSSASAQAILDFVKSESLEIVWQLETHAHADHLSAAPWLQEKLGGKLAIGSGILEVQDVFGKIFNAGTRFARDGSQFDRLFTDGDSFRIGGIDAIAVHVPGHTPADMAFVIGDAAFIGDTLFMPDFGTARADFPGGDAHRLYRSIRRLLSLPDETRLFLCHDYKAPGRDVYAWETTVGAQRASNIHVHDGVTEDAFVTMRTRRDATLTLPNLIMPSVQINMRGGKLPEPEENGTRYIKIPLDTL</sequence>
<evidence type="ECO:0000259" key="2">
    <source>
        <dbReference type="SMART" id="SM00849"/>
    </source>
</evidence>
<feature type="domain" description="Metallo-beta-lactamase" evidence="2">
    <location>
        <begin position="35"/>
        <end position="225"/>
    </location>
</feature>
<dbReference type="AlphaFoldDB" id="A0A511BLG4"/>
<dbReference type="PANTHER" id="PTHR43084:SF1">
    <property type="entry name" value="PERSULFIDE DIOXYGENASE ETHE1, MITOCHONDRIAL"/>
    <property type="match status" value="1"/>
</dbReference>
<dbReference type="OrthoDB" id="9784009at2"/>
<proteinExistence type="predicted"/>